<protein>
    <submittedName>
        <fullName evidence="7">EAL domain-containing protein</fullName>
    </submittedName>
</protein>
<feature type="transmembrane region" description="Helical" evidence="3">
    <location>
        <begin position="53"/>
        <end position="73"/>
    </location>
</feature>
<dbReference type="InterPro" id="IPR013656">
    <property type="entry name" value="PAS_4"/>
</dbReference>
<dbReference type="Gene3D" id="3.30.450.20">
    <property type="entry name" value="PAS domain"/>
    <property type="match status" value="1"/>
</dbReference>
<feature type="domain" description="EAL" evidence="5">
    <location>
        <begin position="495"/>
        <end position="749"/>
    </location>
</feature>
<evidence type="ECO:0000259" key="6">
    <source>
        <dbReference type="PROSITE" id="PS50887"/>
    </source>
</evidence>
<keyword evidence="3" id="KW-1133">Transmembrane helix</keyword>
<feature type="transmembrane region" description="Helical" evidence="3">
    <location>
        <begin position="131"/>
        <end position="150"/>
    </location>
</feature>
<dbReference type="PANTHER" id="PTHR44757">
    <property type="entry name" value="DIGUANYLATE CYCLASE DGCP"/>
    <property type="match status" value="1"/>
</dbReference>
<evidence type="ECO:0000256" key="3">
    <source>
        <dbReference type="SAM" id="Phobius"/>
    </source>
</evidence>
<dbReference type="AlphaFoldDB" id="A0A934SYZ7"/>
<dbReference type="CDD" id="cd01949">
    <property type="entry name" value="GGDEF"/>
    <property type="match status" value="1"/>
</dbReference>
<evidence type="ECO:0000259" key="4">
    <source>
        <dbReference type="PROSITE" id="PS50113"/>
    </source>
</evidence>
<dbReference type="EMBL" id="JAEPBG010000018">
    <property type="protein sequence ID" value="MBK4738213.1"/>
    <property type="molecule type" value="Genomic_DNA"/>
</dbReference>
<dbReference type="FunFam" id="3.20.20.450:FF:000001">
    <property type="entry name" value="Cyclic di-GMP phosphodiesterase yahA"/>
    <property type="match status" value="1"/>
</dbReference>
<feature type="transmembrane region" description="Helical" evidence="3">
    <location>
        <begin position="110"/>
        <end position="126"/>
    </location>
</feature>
<feature type="transmembrane region" description="Helical" evidence="3">
    <location>
        <begin position="85"/>
        <end position="104"/>
    </location>
</feature>
<reference evidence="7" key="1">
    <citation type="submission" date="2021-01" db="EMBL/GenBank/DDBJ databases">
        <title>Genome sequence of strain Noviherbaspirillum sp. DKR-6.</title>
        <authorList>
            <person name="Chaudhary D.K."/>
        </authorList>
    </citation>
    <scope>NUCLEOTIDE SEQUENCE</scope>
    <source>
        <strain evidence="7">DKR-6</strain>
    </source>
</reference>
<name>A0A934SYZ7_9BURK</name>
<dbReference type="SUPFAM" id="SSF141868">
    <property type="entry name" value="EAL domain-like"/>
    <property type="match status" value="1"/>
</dbReference>
<dbReference type="Gene3D" id="3.20.20.450">
    <property type="entry name" value="EAL domain"/>
    <property type="match status" value="1"/>
</dbReference>
<dbReference type="SUPFAM" id="SSF55073">
    <property type="entry name" value="Nucleotide cyclase"/>
    <property type="match status" value="1"/>
</dbReference>
<dbReference type="Pfam" id="PF00563">
    <property type="entry name" value="EAL"/>
    <property type="match status" value="1"/>
</dbReference>
<dbReference type="InterPro" id="IPR000014">
    <property type="entry name" value="PAS"/>
</dbReference>
<dbReference type="InterPro" id="IPR052155">
    <property type="entry name" value="Biofilm_reg_signaling"/>
</dbReference>
<dbReference type="GO" id="GO:0071732">
    <property type="term" value="P:cellular response to nitric oxide"/>
    <property type="evidence" value="ECO:0007669"/>
    <property type="project" value="UniProtKB-ARBA"/>
</dbReference>
<evidence type="ECO:0000259" key="5">
    <source>
        <dbReference type="PROSITE" id="PS50883"/>
    </source>
</evidence>
<keyword evidence="3" id="KW-0812">Transmembrane</keyword>
<evidence type="ECO:0000313" key="8">
    <source>
        <dbReference type="Proteomes" id="UP000622890"/>
    </source>
</evidence>
<dbReference type="PROSITE" id="PS50887">
    <property type="entry name" value="GGDEF"/>
    <property type="match status" value="1"/>
</dbReference>
<dbReference type="InterPro" id="IPR043128">
    <property type="entry name" value="Rev_trsase/Diguanyl_cyclase"/>
</dbReference>
<evidence type="ECO:0000256" key="2">
    <source>
        <dbReference type="SAM" id="MobiDB-lite"/>
    </source>
</evidence>
<accession>A0A934SYZ7</accession>
<dbReference type="RefSeq" id="WP_200597231.1">
    <property type="nucleotide sequence ID" value="NZ_JAEPBG010000018.1"/>
</dbReference>
<dbReference type="Pfam" id="PF00990">
    <property type="entry name" value="GGDEF"/>
    <property type="match status" value="1"/>
</dbReference>
<proteinExistence type="predicted"/>
<dbReference type="NCBIfam" id="TIGR00229">
    <property type="entry name" value="sensory_box"/>
    <property type="match status" value="1"/>
</dbReference>
<keyword evidence="3" id="KW-0472">Membrane</keyword>
<dbReference type="InterPro" id="IPR035965">
    <property type="entry name" value="PAS-like_dom_sf"/>
</dbReference>
<dbReference type="GO" id="GO:0071111">
    <property type="term" value="F:cyclic-guanylate-specific phosphodiesterase activity"/>
    <property type="evidence" value="ECO:0007669"/>
    <property type="project" value="UniProtKB-EC"/>
</dbReference>
<comment type="catalytic activity">
    <reaction evidence="1">
        <text>3',3'-c-di-GMP + H2O = 5'-phosphoguanylyl(3'-&gt;5')guanosine + H(+)</text>
        <dbReference type="Rhea" id="RHEA:24902"/>
        <dbReference type="ChEBI" id="CHEBI:15377"/>
        <dbReference type="ChEBI" id="CHEBI:15378"/>
        <dbReference type="ChEBI" id="CHEBI:58754"/>
        <dbReference type="ChEBI" id="CHEBI:58805"/>
        <dbReference type="EC" id="3.1.4.52"/>
    </reaction>
    <physiologicalReaction direction="left-to-right" evidence="1">
        <dbReference type="Rhea" id="RHEA:24903"/>
    </physiologicalReaction>
</comment>
<dbReference type="Proteomes" id="UP000622890">
    <property type="component" value="Unassembled WGS sequence"/>
</dbReference>
<feature type="transmembrane region" description="Helical" evidence="3">
    <location>
        <begin position="26"/>
        <end position="47"/>
    </location>
</feature>
<dbReference type="SMART" id="SM00052">
    <property type="entry name" value="EAL"/>
    <property type="match status" value="1"/>
</dbReference>
<dbReference type="CDD" id="cd00130">
    <property type="entry name" value="PAS"/>
    <property type="match status" value="1"/>
</dbReference>
<dbReference type="SMART" id="SM00267">
    <property type="entry name" value="GGDEF"/>
    <property type="match status" value="1"/>
</dbReference>
<dbReference type="InterPro" id="IPR000700">
    <property type="entry name" value="PAS-assoc_C"/>
</dbReference>
<keyword evidence="8" id="KW-1185">Reference proteome</keyword>
<dbReference type="Pfam" id="PF08448">
    <property type="entry name" value="PAS_4"/>
    <property type="match status" value="1"/>
</dbReference>
<dbReference type="InterPro" id="IPR000160">
    <property type="entry name" value="GGDEF_dom"/>
</dbReference>
<dbReference type="CDD" id="cd01948">
    <property type="entry name" value="EAL"/>
    <property type="match status" value="1"/>
</dbReference>
<feature type="domain" description="GGDEF" evidence="6">
    <location>
        <begin position="353"/>
        <end position="486"/>
    </location>
</feature>
<dbReference type="SMART" id="SM00086">
    <property type="entry name" value="PAC"/>
    <property type="match status" value="1"/>
</dbReference>
<dbReference type="PROSITE" id="PS50883">
    <property type="entry name" value="EAL"/>
    <property type="match status" value="1"/>
</dbReference>
<dbReference type="InterPro" id="IPR001633">
    <property type="entry name" value="EAL_dom"/>
</dbReference>
<dbReference type="FunFam" id="3.30.70.270:FF:000001">
    <property type="entry name" value="Diguanylate cyclase domain protein"/>
    <property type="match status" value="1"/>
</dbReference>
<comment type="caution">
    <text evidence="7">The sequence shown here is derived from an EMBL/GenBank/DDBJ whole genome shotgun (WGS) entry which is preliminary data.</text>
</comment>
<feature type="region of interest" description="Disordered" evidence="2">
    <location>
        <begin position="749"/>
        <end position="787"/>
    </location>
</feature>
<dbReference type="NCBIfam" id="TIGR00254">
    <property type="entry name" value="GGDEF"/>
    <property type="match status" value="1"/>
</dbReference>
<dbReference type="PANTHER" id="PTHR44757:SF2">
    <property type="entry name" value="BIOFILM ARCHITECTURE MAINTENANCE PROTEIN MBAA"/>
    <property type="match status" value="1"/>
</dbReference>
<dbReference type="InterPro" id="IPR001610">
    <property type="entry name" value="PAC"/>
</dbReference>
<dbReference type="InterPro" id="IPR029787">
    <property type="entry name" value="Nucleotide_cyclase"/>
</dbReference>
<dbReference type="PROSITE" id="PS50113">
    <property type="entry name" value="PAC"/>
    <property type="match status" value="1"/>
</dbReference>
<dbReference type="SUPFAM" id="SSF55785">
    <property type="entry name" value="PYP-like sensor domain (PAS domain)"/>
    <property type="match status" value="1"/>
</dbReference>
<feature type="transmembrane region" description="Helical" evidence="3">
    <location>
        <begin position="162"/>
        <end position="184"/>
    </location>
</feature>
<organism evidence="7 8">
    <name type="scientific">Noviherbaspirillum pedocola</name>
    <dbReference type="NCBI Taxonomy" id="2801341"/>
    <lineage>
        <taxon>Bacteria</taxon>
        <taxon>Pseudomonadati</taxon>
        <taxon>Pseudomonadota</taxon>
        <taxon>Betaproteobacteria</taxon>
        <taxon>Burkholderiales</taxon>
        <taxon>Oxalobacteraceae</taxon>
        <taxon>Noviherbaspirillum</taxon>
    </lineage>
</organism>
<sequence length="787" mass="85989">MARHQAARSGDDPAHLSRDTLWISRFMMAAFSSLAICILLVLLYFAGVTDARAVILSISAIVGSVLVFWLIFWFGLNRGSRDPSLTLPMATSAVVSLLFAMTLSDVTRDVLVSYFGLVLLFCVFRFRTPMLLLLCGLILVGYGAVIALSWPVGGWKAHSDDIARWMAMATALPMFAVIGGNIMAGRRAAMRRLAASEERFRRLTALSSDWYWEQDAALRFTTVSAGLETHAGIAPARLIGKTVEELRADPAPEELAAYQNAVHARQSYAGIEWRMRDDAGALRWISMDGEPTFDAAGELLGYYGTGRDITQRRQAEALVHFRAHHDALTGLPNRALLNDRLAAAIDQARAVSRELWVVFLDLDRFKLINDSLGHKVGDMLLQIIAQRMQGVLRGSDTIARMGGDEFVLLLPDSPAGSLSTALIARIMDAVCAPVSAAGNELLISCSMGIAVYPADGDAGDMLVEHADVAMYRAKQAGRNNFRFYKAEMNELAMYRLRMESDLRNAIESQEFVLYYQPQMDLKSGRISGVEALLRWQHPRPGLVHPAEFIGVAEEIGLIVPIGAWVLEQACTQAAAWQRAGCPPLQMAINLSARQFAQKDLVSSIDAALRRSGLAASQLEIEITESLMMTDVEQAAATLNELKRLGVRLSVDDFGTGYSSLYYLKRFPIDKLKIDRSFVRDIGSDPDSEAIVGAIISLAHSLGLSVVAEGVERHEQLAYLARCGCDSMQGYLFSAPLESEAMERMLRGLPPSKAAGERGKMAGAGQMPGPVASGKAGAFNPPPAWERK</sequence>
<dbReference type="InterPro" id="IPR035919">
    <property type="entry name" value="EAL_sf"/>
</dbReference>
<feature type="domain" description="PAC" evidence="4">
    <location>
        <begin position="269"/>
        <end position="321"/>
    </location>
</feature>
<evidence type="ECO:0000256" key="1">
    <source>
        <dbReference type="ARBA" id="ARBA00051114"/>
    </source>
</evidence>
<dbReference type="Gene3D" id="3.30.70.270">
    <property type="match status" value="1"/>
</dbReference>
<evidence type="ECO:0000313" key="7">
    <source>
        <dbReference type="EMBL" id="MBK4738213.1"/>
    </source>
</evidence>
<gene>
    <name evidence="7" type="ORF">JJB74_26620</name>
</gene>